<gene>
    <name evidence="2" type="ORF">C484_00825</name>
</gene>
<accession>M0ADD9</accession>
<organism evidence="2 3">
    <name type="scientific">Natrialba taiwanensis DSM 12281</name>
    <dbReference type="NCBI Taxonomy" id="1230458"/>
    <lineage>
        <taxon>Archaea</taxon>
        <taxon>Methanobacteriati</taxon>
        <taxon>Methanobacteriota</taxon>
        <taxon>Stenosarchaea group</taxon>
        <taxon>Halobacteria</taxon>
        <taxon>Halobacteriales</taxon>
        <taxon>Natrialbaceae</taxon>
        <taxon>Natrialba</taxon>
    </lineage>
</organism>
<proteinExistence type="predicted"/>
<dbReference type="Proteomes" id="UP000011648">
    <property type="component" value="Unassembled WGS sequence"/>
</dbReference>
<feature type="region of interest" description="Disordered" evidence="1">
    <location>
        <begin position="35"/>
        <end position="73"/>
    </location>
</feature>
<reference evidence="2 3" key="1">
    <citation type="journal article" date="2014" name="PLoS Genet.">
        <title>Phylogenetically driven sequencing of extremely halophilic archaea reveals strategies for static and dynamic osmo-response.</title>
        <authorList>
            <person name="Becker E.A."/>
            <person name="Seitzer P.M."/>
            <person name="Tritt A."/>
            <person name="Larsen D."/>
            <person name="Krusor M."/>
            <person name="Yao A.I."/>
            <person name="Wu D."/>
            <person name="Madern D."/>
            <person name="Eisen J.A."/>
            <person name="Darling A.E."/>
            <person name="Facciotti M.T."/>
        </authorList>
    </citation>
    <scope>NUCLEOTIDE SEQUENCE [LARGE SCALE GENOMIC DNA]</scope>
    <source>
        <strain evidence="2 3">DSM 12281</strain>
    </source>
</reference>
<name>M0ADD9_9EURY</name>
<dbReference type="EMBL" id="AOIL01000007">
    <property type="protein sequence ID" value="ELY96524.1"/>
    <property type="molecule type" value="Genomic_DNA"/>
</dbReference>
<protein>
    <submittedName>
        <fullName evidence="2">Uncharacterized protein</fullName>
    </submittedName>
</protein>
<comment type="caution">
    <text evidence="2">The sequence shown here is derived from an EMBL/GenBank/DDBJ whole genome shotgun (WGS) entry which is preliminary data.</text>
</comment>
<sequence length="73" mass="7976">MSGGARWQVAEGTGIGIGELWFDTVADGLTQRAAEDRARGVDNHVAIPEPTEMPEDWGEQFLNGELEDDPYAE</sequence>
<evidence type="ECO:0000313" key="2">
    <source>
        <dbReference type="EMBL" id="ELY96524.1"/>
    </source>
</evidence>
<dbReference type="RefSeq" id="WP_006824080.1">
    <property type="nucleotide sequence ID" value="NZ_AOIL01000007.1"/>
</dbReference>
<evidence type="ECO:0000313" key="3">
    <source>
        <dbReference type="Proteomes" id="UP000011648"/>
    </source>
</evidence>
<evidence type="ECO:0000256" key="1">
    <source>
        <dbReference type="SAM" id="MobiDB-lite"/>
    </source>
</evidence>
<dbReference type="STRING" id="1230458.C484_00825"/>
<keyword evidence="3" id="KW-1185">Reference proteome</keyword>
<dbReference type="PATRIC" id="fig|1230458.4.peg.152"/>
<dbReference type="AlphaFoldDB" id="M0ADD9"/>